<dbReference type="SUPFAM" id="SSF51445">
    <property type="entry name" value="(Trans)glycosidases"/>
    <property type="match status" value="1"/>
</dbReference>
<dbReference type="EMBL" id="SBLB01000004">
    <property type="protein sequence ID" value="RYC68920.1"/>
    <property type="molecule type" value="Genomic_DNA"/>
</dbReference>
<feature type="domain" description="Glycoside hydrolase family 2 catalytic" evidence="4">
    <location>
        <begin position="310"/>
        <end position="453"/>
    </location>
</feature>
<evidence type="ECO:0000256" key="1">
    <source>
        <dbReference type="ARBA" id="ARBA00007401"/>
    </source>
</evidence>
<dbReference type="RefSeq" id="WP_129602552.1">
    <property type="nucleotide sequence ID" value="NZ_SBLB01000004.1"/>
</dbReference>
<dbReference type="PANTHER" id="PTHR42732">
    <property type="entry name" value="BETA-GALACTOSIDASE"/>
    <property type="match status" value="1"/>
</dbReference>
<dbReference type="AlphaFoldDB" id="A0A4Q2UMW2"/>
<feature type="domain" description="Glycoside hydrolase family 2 immunoglobulin-like beta-sandwich" evidence="3">
    <location>
        <begin position="201"/>
        <end position="305"/>
    </location>
</feature>
<evidence type="ECO:0000256" key="2">
    <source>
        <dbReference type="SAM" id="SignalP"/>
    </source>
</evidence>
<comment type="similarity">
    <text evidence="1">Belongs to the glycosyl hydrolase 2 family.</text>
</comment>
<gene>
    <name evidence="5" type="ORF">EQG79_16065</name>
</gene>
<reference evidence="5 6" key="1">
    <citation type="submission" date="2019-01" db="EMBL/GenBank/DDBJ databases">
        <title>Spirosoma flava sp. nov., a propanil-degrading bacterium isolated from herbicide-contaminated soil.</title>
        <authorList>
            <person name="Zhang L."/>
            <person name="Jiang J.-D."/>
        </authorList>
    </citation>
    <scope>NUCLEOTIDE SEQUENCE [LARGE SCALE GENOMIC DNA]</scope>
    <source>
        <strain evidence="5 6">TY50</strain>
    </source>
</reference>
<dbReference type="PANTHER" id="PTHR42732:SF1">
    <property type="entry name" value="BETA-MANNOSIDASE"/>
    <property type="match status" value="1"/>
</dbReference>
<name>A0A4Q2UMW2_9BACT</name>
<organism evidence="5 6">
    <name type="scientific">Spirosoma sordidisoli</name>
    <dbReference type="NCBI Taxonomy" id="2502893"/>
    <lineage>
        <taxon>Bacteria</taxon>
        <taxon>Pseudomonadati</taxon>
        <taxon>Bacteroidota</taxon>
        <taxon>Cytophagia</taxon>
        <taxon>Cytophagales</taxon>
        <taxon>Cytophagaceae</taxon>
        <taxon>Spirosoma</taxon>
    </lineage>
</organism>
<dbReference type="GO" id="GO:0004553">
    <property type="term" value="F:hydrolase activity, hydrolyzing O-glycosyl compounds"/>
    <property type="evidence" value="ECO:0007669"/>
    <property type="project" value="InterPro"/>
</dbReference>
<dbReference type="InterPro" id="IPR036156">
    <property type="entry name" value="Beta-gal/glucu_dom_sf"/>
</dbReference>
<keyword evidence="5" id="KW-0378">Hydrolase</keyword>
<dbReference type="Gene3D" id="3.20.20.80">
    <property type="entry name" value="Glycosidases"/>
    <property type="match status" value="1"/>
</dbReference>
<evidence type="ECO:0000313" key="6">
    <source>
        <dbReference type="Proteomes" id="UP000290407"/>
    </source>
</evidence>
<accession>A0A4Q2UMW2</accession>
<sequence>MKKIGLLVLAALAGVPGLAQDKLSLAGTWEVAFDKGDDAGVHRWQNRSFPHRMQLPGTTDEARLGDSLTLKPALNRESLYQLARRHRYVGTAWYRCIVTIPAGWQGRQIILSLERVLWQSRVFVDGHEASGQEESLTTPHRYDLTRWLSPGQHTLLIRINNTRQYDISYQNLAHAYTDGTQTIWNGAIGSLTLTAHDPVWISHVRADPSLAARQVKAQVQLHNGSGQPVSGKMQLVARLNGTDLPVSEQVVRLDTGRHHLTFTYDLGPAARPWDEFSPNVYQLTTVFVADDGKSRSRYQTSFGLRQLSTENSLLHINGRRLFLRGTLECAIFPLTGHPPTDRAGWQTVFMTARQYGLNHLRFHSWCPPEAAFDVADSLGFYLQVELPMWSLQVGQDPKADRFIRSEATRISREYGNHPSFCFWSMGNELEGNFDFLSQLVNELKQNDARRLYTTTTYSFQPPHGSWPEAADDYFITQQTRLGWVRGQGIFNSQSPAFTDDYSASLKGLPVPLVTHEVGQYAMFPNMAEIDKYTGVLAPVNLMAIRDDLARKQLLPLADAYLKASGRLAAILYKEELERILRTREASGIQLLDLHDFPGQGTADIGLLDAFWASKGILTPETFRQFCSPVVPLLRFPKATYTNQETFRATAELANFGAGPLVGITPEWILRDDEGRQLAGGRLPRKTVAVGNGHELGPIEVRLSGVKTARRLTLTLSLPGTPYRNSWSIWVYPATLPAEPADVLVTQSLSEAGQALRAGRKVLFNPDYTALKGVTGKFVPVFWSPVHFPDQAATMGLLCDPKHPAFRAFPTDFHTDWQWWDLCTKSTSLVLPDNRLTPLVRQIDNFANNRQLASLFEANVAGGQLMVCSFDISHDLASRPVARQLRHSLLTYMSSSAFAPSVALEPGQLASLMRTEAVPALDKSGR</sequence>
<dbReference type="SUPFAM" id="SSF49303">
    <property type="entry name" value="beta-Galactosidase/glucuronidase domain"/>
    <property type="match status" value="1"/>
</dbReference>
<dbReference type="SUPFAM" id="SSF49785">
    <property type="entry name" value="Galactose-binding domain-like"/>
    <property type="match status" value="1"/>
</dbReference>
<dbReference type="InterPro" id="IPR008979">
    <property type="entry name" value="Galactose-bd-like_sf"/>
</dbReference>
<keyword evidence="2" id="KW-0732">Signal</keyword>
<protein>
    <submittedName>
        <fullName evidence="5">Glycoside hydrolase family 2</fullName>
    </submittedName>
</protein>
<keyword evidence="6" id="KW-1185">Reference proteome</keyword>
<feature type="signal peptide" evidence="2">
    <location>
        <begin position="1"/>
        <end position="19"/>
    </location>
</feature>
<dbReference type="InterPro" id="IPR051913">
    <property type="entry name" value="GH2_Domain-Containing"/>
</dbReference>
<dbReference type="Proteomes" id="UP000290407">
    <property type="component" value="Unassembled WGS sequence"/>
</dbReference>
<comment type="caution">
    <text evidence="5">The sequence shown here is derived from an EMBL/GenBank/DDBJ whole genome shotgun (WGS) entry which is preliminary data.</text>
</comment>
<feature type="chain" id="PRO_5020271233" evidence="2">
    <location>
        <begin position="20"/>
        <end position="925"/>
    </location>
</feature>
<dbReference type="Pfam" id="PF02836">
    <property type="entry name" value="Glyco_hydro_2_C"/>
    <property type="match status" value="1"/>
</dbReference>
<dbReference type="GO" id="GO:0005975">
    <property type="term" value="P:carbohydrate metabolic process"/>
    <property type="evidence" value="ECO:0007669"/>
    <property type="project" value="InterPro"/>
</dbReference>
<evidence type="ECO:0000259" key="4">
    <source>
        <dbReference type="Pfam" id="PF02836"/>
    </source>
</evidence>
<dbReference type="InterPro" id="IPR006102">
    <property type="entry name" value="Ig-like_GH2"/>
</dbReference>
<dbReference type="Gene3D" id="2.60.120.260">
    <property type="entry name" value="Galactose-binding domain-like"/>
    <property type="match status" value="1"/>
</dbReference>
<evidence type="ECO:0000259" key="3">
    <source>
        <dbReference type="Pfam" id="PF00703"/>
    </source>
</evidence>
<evidence type="ECO:0000313" key="5">
    <source>
        <dbReference type="EMBL" id="RYC68920.1"/>
    </source>
</evidence>
<dbReference type="InterPro" id="IPR006103">
    <property type="entry name" value="Glyco_hydro_2_cat"/>
</dbReference>
<proteinExistence type="inferred from homology"/>
<dbReference type="Pfam" id="PF00703">
    <property type="entry name" value="Glyco_hydro_2"/>
    <property type="match status" value="1"/>
</dbReference>
<dbReference type="InterPro" id="IPR017853">
    <property type="entry name" value="GH"/>
</dbReference>